<comment type="caution">
    <text evidence="11">The sequence shown here is derived from an EMBL/GenBank/DDBJ whole genome shotgun (WGS) entry which is preliminary data.</text>
</comment>
<evidence type="ECO:0000256" key="8">
    <source>
        <dbReference type="ARBA" id="ARBA00033075"/>
    </source>
</evidence>
<comment type="cofactor">
    <cofactor evidence="1">
        <name>pyridoxal 5'-phosphate</name>
        <dbReference type="ChEBI" id="CHEBI:597326"/>
    </cofactor>
</comment>
<keyword evidence="6" id="KW-0663">Pyridoxal phosphate</keyword>
<reference evidence="11 12" key="1">
    <citation type="journal article" date="2014" name="BMC Genomics">
        <title>Comparison of environmental and isolate Sulfobacillus genomes reveals diverse carbon, sulfur, nitrogen, and hydrogen metabolisms.</title>
        <authorList>
            <person name="Justice N.B."/>
            <person name="Norman A."/>
            <person name="Brown C.T."/>
            <person name="Singh A."/>
            <person name="Thomas B.C."/>
            <person name="Banfield J.F."/>
        </authorList>
    </citation>
    <scope>NUCLEOTIDE SEQUENCE [LARGE SCALE GENOMIC DNA]</scope>
    <source>
        <strain evidence="11">AMDSBA5</strain>
    </source>
</reference>
<dbReference type="InterPro" id="IPR050214">
    <property type="entry name" value="Cys_Synth/Cystath_Beta-Synth"/>
</dbReference>
<comment type="pathway">
    <text evidence="2">Amino-acid biosynthesis; L-cysteine biosynthesis; L-cysteine from L-serine: step 2/2.</text>
</comment>
<evidence type="ECO:0000256" key="2">
    <source>
        <dbReference type="ARBA" id="ARBA00004962"/>
    </source>
</evidence>
<sequence>MPDKGSILPNILGAIGHTPLIALQRLVPDNGVRIAVKFEAVNPGGSIKDRIAPALIEVAEREHRLKPGGTVIEATAGNTGIALAMVAAVKGYRALFVVPDKMSADKIAILKAYGAEVKIVPDVGRDDENNYQNVAKRLAEEIPGGCYMGQFEQEANPHAHYMSTGPEIWEQTEGQVRAVVAGAGTGGTITGIGRYLKEKDPNILIIGADPVGSIFTGPVAPFKLEGMGEDYYPQTLDMHVVDRWMAVSDEEAFAMTRRLAREEGILAGGSSGAMVHVALRIAQELNPGDLIVALAPDTGRNYLSSIFYNHGNTDTFSQ</sequence>
<organism evidence="11 12">
    <name type="scientific">Sulfobacillus thermosulfidooxidans</name>
    <dbReference type="NCBI Taxonomy" id="28034"/>
    <lineage>
        <taxon>Bacteria</taxon>
        <taxon>Bacillati</taxon>
        <taxon>Bacillota</taxon>
        <taxon>Clostridia</taxon>
        <taxon>Eubacteriales</taxon>
        <taxon>Clostridiales Family XVII. Incertae Sedis</taxon>
        <taxon>Sulfobacillus</taxon>
    </lineage>
</organism>
<evidence type="ECO:0000256" key="5">
    <source>
        <dbReference type="ARBA" id="ARBA00019371"/>
    </source>
</evidence>
<feature type="domain" description="Tryptophan synthase beta chain-like PALP" evidence="10">
    <location>
        <begin position="12"/>
        <end position="297"/>
    </location>
</feature>
<dbReference type="InterPro" id="IPR036052">
    <property type="entry name" value="TrpB-like_PALP_sf"/>
</dbReference>
<evidence type="ECO:0000256" key="4">
    <source>
        <dbReference type="ARBA" id="ARBA00012681"/>
    </source>
</evidence>
<evidence type="ECO:0000256" key="7">
    <source>
        <dbReference type="ARBA" id="ARBA00030296"/>
    </source>
</evidence>
<name>A0A2T2X4N4_SULTH</name>
<evidence type="ECO:0000259" key="10">
    <source>
        <dbReference type="Pfam" id="PF00291"/>
    </source>
</evidence>
<dbReference type="Pfam" id="PF00291">
    <property type="entry name" value="PALP"/>
    <property type="match status" value="1"/>
</dbReference>
<evidence type="ECO:0000256" key="1">
    <source>
        <dbReference type="ARBA" id="ARBA00001933"/>
    </source>
</evidence>
<protein>
    <recommendedName>
        <fullName evidence="5">Cysteine synthase</fullName>
        <ecNumber evidence="4">2.5.1.47</ecNumber>
    </recommendedName>
    <alternativeName>
        <fullName evidence="7">O-acetylserine (thiol)-lyase</fullName>
    </alternativeName>
    <alternativeName>
        <fullName evidence="8">O-acetylserine sulfhydrylase</fullName>
    </alternativeName>
</protein>
<dbReference type="GO" id="GO:0004124">
    <property type="term" value="F:cysteine synthase activity"/>
    <property type="evidence" value="ECO:0007669"/>
    <property type="project" value="UniProtKB-EC"/>
</dbReference>
<dbReference type="InterPro" id="IPR001216">
    <property type="entry name" value="P-phosphate_BS"/>
</dbReference>
<evidence type="ECO:0000256" key="6">
    <source>
        <dbReference type="ARBA" id="ARBA00022898"/>
    </source>
</evidence>
<dbReference type="PROSITE" id="PS00901">
    <property type="entry name" value="CYS_SYNTHASE"/>
    <property type="match status" value="1"/>
</dbReference>
<dbReference type="Proteomes" id="UP000242705">
    <property type="component" value="Unassembled WGS sequence"/>
</dbReference>
<dbReference type="FunFam" id="3.40.50.1100:FF:000003">
    <property type="entry name" value="Cystathionine beta-synthase"/>
    <property type="match status" value="1"/>
</dbReference>
<evidence type="ECO:0000256" key="9">
    <source>
        <dbReference type="ARBA" id="ARBA00047931"/>
    </source>
</evidence>
<evidence type="ECO:0000313" key="12">
    <source>
        <dbReference type="Proteomes" id="UP000242705"/>
    </source>
</evidence>
<accession>A0A2T2X4N4</accession>
<dbReference type="EMBL" id="PXYX01000002">
    <property type="protein sequence ID" value="PSR29449.1"/>
    <property type="molecule type" value="Genomic_DNA"/>
</dbReference>
<comment type="catalytic activity">
    <reaction evidence="9">
        <text>O-acetyl-L-serine + hydrogen sulfide = L-cysteine + acetate</text>
        <dbReference type="Rhea" id="RHEA:14829"/>
        <dbReference type="ChEBI" id="CHEBI:29919"/>
        <dbReference type="ChEBI" id="CHEBI:30089"/>
        <dbReference type="ChEBI" id="CHEBI:35235"/>
        <dbReference type="ChEBI" id="CHEBI:58340"/>
        <dbReference type="EC" id="2.5.1.47"/>
    </reaction>
</comment>
<dbReference type="Gene3D" id="3.40.50.1100">
    <property type="match status" value="2"/>
</dbReference>
<dbReference type="AlphaFoldDB" id="A0A2T2X4N4"/>
<gene>
    <name evidence="11" type="ORF">C7B47_01670</name>
</gene>
<evidence type="ECO:0000313" key="11">
    <source>
        <dbReference type="EMBL" id="PSR29449.1"/>
    </source>
</evidence>
<dbReference type="FunFam" id="3.40.50.1100:FF:000118">
    <property type="entry name" value="Related to CYS4-cystathionine beta-synthase"/>
    <property type="match status" value="1"/>
</dbReference>
<dbReference type="InterPro" id="IPR001926">
    <property type="entry name" value="TrpB-like_PALP"/>
</dbReference>
<dbReference type="PANTHER" id="PTHR10314">
    <property type="entry name" value="CYSTATHIONINE BETA-SYNTHASE"/>
    <property type="match status" value="1"/>
</dbReference>
<comment type="similarity">
    <text evidence="3">Belongs to the cysteine synthase/cystathionine beta-synthase family.</text>
</comment>
<dbReference type="EC" id="2.5.1.47" evidence="4"/>
<dbReference type="SUPFAM" id="SSF53686">
    <property type="entry name" value="Tryptophan synthase beta subunit-like PLP-dependent enzymes"/>
    <property type="match status" value="1"/>
</dbReference>
<dbReference type="GO" id="GO:0006535">
    <property type="term" value="P:cysteine biosynthetic process from serine"/>
    <property type="evidence" value="ECO:0007669"/>
    <property type="project" value="InterPro"/>
</dbReference>
<evidence type="ECO:0000256" key="3">
    <source>
        <dbReference type="ARBA" id="ARBA00007103"/>
    </source>
</evidence>
<proteinExistence type="inferred from homology"/>
<dbReference type="CDD" id="cd01561">
    <property type="entry name" value="CBS_like"/>
    <property type="match status" value="1"/>
</dbReference>